<sequence>MLNSTLDISGHQTIHHAISEEMNTAIYITKEIEKPKWIISDDLINVKHYFFLIYFDEDSQLLFIHSSIKTPQFYDSLIERFAIGKYGRISKYQLNKVLADIKNPEFFNIGMQNRSANSGESYRIVAGPNAETSIRKSHGKNYANGHVFMKGLSDGDNVTVGYSSGSKVWSNAYQRIPDYIKWCQSLAKKIVSDKVVKTNTAFDDLPIGVVVDQFPLQVHGATWNGMTFNEFPLINEVNEDEIVQTNQLLDFEIIIDNENSSLDELCIVLVHEDLSYKLSYNFTDHFKLIEPLECDLFIEVNGNQIPLIDYFNDNPFQFYLDNFATVSNHEYFAPPDEKDFQFDSSRIVQIDWVTSNTDIKKEFYKNQQDKVDNANKNSIHETLNERLMQNGHSILIYDHGTGEVADFIAFHEYDDRVEINLYHVKGSGGVAPGDRVNDVYEVCMQAVKSQAWTCNKQTFRRKILDRVCNHDEKFLIGDSNLFKTVMDSGKRIEFFFTIVQPGISQADFSPKLSYILAAADDYITNNGYQSMIALGS</sequence>
<evidence type="ECO:0000313" key="2">
    <source>
        <dbReference type="Proteomes" id="UP000198670"/>
    </source>
</evidence>
<proteinExistence type="predicted"/>
<dbReference type="Proteomes" id="UP000198670">
    <property type="component" value="Unassembled WGS sequence"/>
</dbReference>
<gene>
    <name evidence="1" type="ORF">SAMN05444682_101652</name>
</gene>
<reference evidence="1 2" key="1">
    <citation type="submission" date="2016-10" db="EMBL/GenBank/DDBJ databases">
        <authorList>
            <person name="de Groot N.N."/>
        </authorList>
    </citation>
    <scope>NUCLEOTIDE SEQUENCE [LARGE SCALE GENOMIC DNA]</scope>
    <source>
        <strain evidence="1 2">RK1</strain>
    </source>
</reference>
<organism evidence="1 2">
    <name type="scientific">Parapedobacter indicus</name>
    <dbReference type="NCBI Taxonomy" id="1477437"/>
    <lineage>
        <taxon>Bacteria</taxon>
        <taxon>Pseudomonadati</taxon>
        <taxon>Bacteroidota</taxon>
        <taxon>Sphingobacteriia</taxon>
        <taxon>Sphingobacteriales</taxon>
        <taxon>Sphingobacteriaceae</taxon>
        <taxon>Parapedobacter</taxon>
    </lineage>
</organism>
<name>A0A1I3DW48_9SPHI</name>
<evidence type="ECO:0000313" key="1">
    <source>
        <dbReference type="EMBL" id="SFH90681.1"/>
    </source>
</evidence>
<dbReference type="AlphaFoldDB" id="A0A1I3DW48"/>
<dbReference type="OrthoDB" id="9759819at2"/>
<accession>A0A1I3DW48</accession>
<protein>
    <recommendedName>
        <fullName evidence="3">Sporadically distributed protein, TIGR04141 family</fullName>
    </recommendedName>
</protein>
<dbReference type="STRING" id="1477437.SAMN05444682_101652"/>
<keyword evidence="2" id="KW-1185">Reference proteome</keyword>
<dbReference type="RefSeq" id="WP_090624119.1">
    <property type="nucleotide sequence ID" value="NZ_FOQO01000001.1"/>
</dbReference>
<evidence type="ECO:0008006" key="3">
    <source>
        <dbReference type="Google" id="ProtNLM"/>
    </source>
</evidence>
<dbReference type="EMBL" id="FOQO01000001">
    <property type="protein sequence ID" value="SFH90681.1"/>
    <property type="molecule type" value="Genomic_DNA"/>
</dbReference>